<dbReference type="PROSITE" id="PS50188">
    <property type="entry name" value="B302_SPRY"/>
    <property type="match status" value="1"/>
</dbReference>
<dbReference type="InterPro" id="IPR003879">
    <property type="entry name" value="Butyrophylin_SPRY"/>
</dbReference>
<dbReference type="Ensembl" id="ENSHHUT00000033345.1">
    <property type="protein sequence ID" value="ENSHHUP00000032030.1"/>
    <property type="gene ID" value="ENSHHUG00000020324.1"/>
</dbReference>
<dbReference type="PANTHER" id="PTHR24103">
    <property type="entry name" value="E3 UBIQUITIN-PROTEIN LIGASE TRIM"/>
    <property type="match status" value="1"/>
</dbReference>
<dbReference type="SUPFAM" id="SSF49899">
    <property type="entry name" value="Concanavalin A-like lectins/glucanases"/>
    <property type="match status" value="1"/>
</dbReference>
<name>A0A4W5M417_9TELE</name>
<proteinExistence type="predicted"/>
<dbReference type="SMART" id="SM00449">
    <property type="entry name" value="SPRY"/>
    <property type="match status" value="1"/>
</dbReference>
<evidence type="ECO:0000259" key="2">
    <source>
        <dbReference type="PROSITE" id="PS50188"/>
    </source>
</evidence>
<feature type="domain" description="B30.2/SPRY" evidence="2">
    <location>
        <begin position="12"/>
        <end position="205"/>
    </location>
</feature>
<dbReference type="STRING" id="62062.ENSHHUP00000032030"/>
<organism evidence="3 4">
    <name type="scientific">Hucho hucho</name>
    <name type="common">huchen</name>
    <dbReference type="NCBI Taxonomy" id="62062"/>
    <lineage>
        <taxon>Eukaryota</taxon>
        <taxon>Metazoa</taxon>
        <taxon>Chordata</taxon>
        <taxon>Craniata</taxon>
        <taxon>Vertebrata</taxon>
        <taxon>Euteleostomi</taxon>
        <taxon>Actinopterygii</taxon>
        <taxon>Neopterygii</taxon>
        <taxon>Teleostei</taxon>
        <taxon>Protacanthopterygii</taxon>
        <taxon>Salmoniformes</taxon>
        <taxon>Salmonidae</taxon>
        <taxon>Salmoninae</taxon>
        <taxon>Hucho</taxon>
    </lineage>
</organism>
<reference evidence="3" key="3">
    <citation type="submission" date="2025-09" db="UniProtKB">
        <authorList>
            <consortium name="Ensembl"/>
        </authorList>
    </citation>
    <scope>IDENTIFICATION</scope>
</reference>
<dbReference type="Pfam" id="PF00622">
    <property type="entry name" value="SPRY"/>
    <property type="match status" value="1"/>
</dbReference>
<protein>
    <recommendedName>
        <fullName evidence="2">B30.2/SPRY domain-containing protein</fullName>
    </recommendedName>
</protein>
<dbReference type="PRINTS" id="PR01407">
    <property type="entry name" value="BUTYPHLNCDUF"/>
</dbReference>
<dbReference type="InterPro" id="IPR003877">
    <property type="entry name" value="SPRY_dom"/>
</dbReference>
<dbReference type="InterPro" id="IPR001870">
    <property type="entry name" value="B30.2/SPRY"/>
</dbReference>
<accession>A0A4W5M417</accession>
<dbReference type="InterPro" id="IPR043136">
    <property type="entry name" value="B30.2/SPRY_sf"/>
</dbReference>
<evidence type="ECO:0000313" key="3">
    <source>
        <dbReference type="Ensembl" id="ENSHHUP00000032030.1"/>
    </source>
</evidence>
<dbReference type="GeneTree" id="ENSGT01030000234583"/>
<sequence>IEEEEARLTARREEEKAKMIAREIKNIQDQITSLREIITAVKHNLRKQDLVSGALVDVKRQQLPDNPERNTIYAIVLGSEGFRSGKHNWEVEVGDHSHWYIGVAKESINRKEEAFATPVYRYWAINLRRGNYSAGDNSLMLKRRPQRTRVQLDYDKREVSFYNLKDMTHIHKYKDTFTERMYPYFSYGKAGDADHPDIHISLSPEVCFVNRIFSQ</sequence>
<reference evidence="3" key="2">
    <citation type="submission" date="2025-08" db="UniProtKB">
        <authorList>
            <consortium name="Ensembl"/>
        </authorList>
    </citation>
    <scope>IDENTIFICATION</scope>
</reference>
<dbReference type="InterPro" id="IPR050143">
    <property type="entry name" value="TRIM/RBCC"/>
</dbReference>
<dbReference type="InterPro" id="IPR013320">
    <property type="entry name" value="ConA-like_dom_sf"/>
</dbReference>
<keyword evidence="1" id="KW-0175">Coiled coil</keyword>
<reference evidence="4" key="1">
    <citation type="submission" date="2018-06" db="EMBL/GenBank/DDBJ databases">
        <title>Genome assembly of Danube salmon.</title>
        <authorList>
            <person name="Macqueen D.J."/>
            <person name="Gundappa M.K."/>
        </authorList>
    </citation>
    <scope>NUCLEOTIDE SEQUENCE [LARGE SCALE GENOMIC DNA]</scope>
</reference>
<keyword evidence="4" id="KW-1185">Reference proteome</keyword>
<dbReference type="Gene3D" id="2.60.120.920">
    <property type="match status" value="1"/>
</dbReference>
<evidence type="ECO:0000313" key="4">
    <source>
        <dbReference type="Proteomes" id="UP000314982"/>
    </source>
</evidence>
<dbReference type="AlphaFoldDB" id="A0A4W5M417"/>
<feature type="coiled-coil region" evidence="1">
    <location>
        <begin position="10"/>
        <end position="37"/>
    </location>
</feature>
<evidence type="ECO:0000256" key="1">
    <source>
        <dbReference type="SAM" id="Coils"/>
    </source>
</evidence>
<dbReference type="Proteomes" id="UP000314982">
    <property type="component" value="Unassembled WGS sequence"/>
</dbReference>